<comment type="similarity">
    <text evidence="1">Belongs to the ARG7 family.</text>
</comment>
<evidence type="ECO:0000313" key="3">
    <source>
        <dbReference type="RefSeq" id="XP_018849199.2"/>
    </source>
</evidence>
<protein>
    <submittedName>
        <fullName evidence="3">Auxin-responsive protein SAUR62-like</fullName>
    </submittedName>
</protein>
<dbReference type="RefSeq" id="XP_018849199.2">
    <property type="nucleotide sequence ID" value="XM_018993654.2"/>
</dbReference>
<reference evidence="3" key="1">
    <citation type="submission" date="2025-08" db="UniProtKB">
        <authorList>
            <consortium name="RefSeq"/>
        </authorList>
    </citation>
    <scope>IDENTIFICATION</scope>
    <source>
        <tissue evidence="3">Leaves</tissue>
    </source>
</reference>
<proteinExistence type="inferred from homology"/>
<dbReference type="KEGG" id="jre:109012148"/>
<dbReference type="OrthoDB" id="1936278at2759"/>
<dbReference type="Pfam" id="PF02519">
    <property type="entry name" value="Auxin_inducible"/>
    <property type="match status" value="1"/>
</dbReference>
<keyword evidence="2" id="KW-1185">Reference proteome</keyword>
<gene>
    <name evidence="3" type="primary">LOC109012148</name>
</gene>
<dbReference type="GO" id="GO:0009733">
    <property type="term" value="P:response to auxin"/>
    <property type="evidence" value="ECO:0007669"/>
    <property type="project" value="InterPro"/>
</dbReference>
<evidence type="ECO:0000256" key="1">
    <source>
        <dbReference type="ARBA" id="ARBA00006974"/>
    </source>
</evidence>
<name>A0A2I4GZ78_JUGRE</name>
<dbReference type="PANTHER" id="PTHR31175">
    <property type="entry name" value="AUXIN-RESPONSIVE FAMILY PROTEIN"/>
    <property type="match status" value="1"/>
</dbReference>
<dbReference type="STRING" id="51240.A0A2I4GZ78"/>
<evidence type="ECO:0000313" key="2">
    <source>
        <dbReference type="Proteomes" id="UP000235220"/>
    </source>
</evidence>
<sequence length="94" mass="10830">MASKGHFVVYTDDKKRFVVPLEYVSKMIFGELLRMSEEFGLPSNEPIGITLPCDGTFSEYVIYLVQVHMPEDLEKALLSLLWQHAKARDRVQLL</sequence>
<accession>A0A2I4GZ78</accession>
<dbReference type="GeneID" id="109012148"/>
<organism evidence="2 3">
    <name type="scientific">Juglans regia</name>
    <name type="common">English walnut</name>
    <dbReference type="NCBI Taxonomy" id="51240"/>
    <lineage>
        <taxon>Eukaryota</taxon>
        <taxon>Viridiplantae</taxon>
        <taxon>Streptophyta</taxon>
        <taxon>Embryophyta</taxon>
        <taxon>Tracheophyta</taxon>
        <taxon>Spermatophyta</taxon>
        <taxon>Magnoliopsida</taxon>
        <taxon>eudicotyledons</taxon>
        <taxon>Gunneridae</taxon>
        <taxon>Pentapetalae</taxon>
        <taxon>rosids</taxon>
        <taxon>fabids</taxon>
        <taxon>Fagales</taxon>
        <taxon>Juglandaceae</taxon>
        <taxon>Juglans</taxon>
    </lineage>
</organism>
<dbReference type="InParanoid" id="A0A2I4GZ78"/>
<dbReference type="AlphaFoldDB" id="A0A2I4GZ78"/>
<dbReference type="Proteomes" id="UP000235220">
    <property type="component" value="Chromosome 13"/>
</dbReference>
<dbReference type="InterPro" id="IPR003676">
    <property type="entry name" value="SAUR_fam"/>
</dbReference>
<dbReference type="PANTHER" id="PTHR31175:SF104">
    <property type="entry name" value="SAUR-LIKE AUXIN-RESPONSIVE FAMILY PROTEIN"/>
    <property type="match status" value="1"/>
</dbReference>